<sequence length="51" mass="5804">MVLGVTKKSLARRFINLVGSSIIFFSKLNKNFVSLLKFCLPLPNSLERSYI</sequence>
<accession>A0A0K2T127</accession>
<name>A0A0K2T127_LEPSM</name>
<evidence type="ECO:0000313" key="1">
    <source>
        <dbReference type="EMBL" id="CDW19302.1"/>
    </source>
</evidence>
<organism evidence="1">
    <name type="scientific">Lepeophtheirus salmonis</name>
    <name type="common">Salmon louse</name>
    <name type="synonym">Caligus salmonis</name>
    <dbReference type="NCBI Taxonomy" id="72036"/>
    <lineage>
        <taxon>Eukaryota</taxon>
        <taxon>Metazoa</taxon>
        <taxon>Ecdysozoa</taxon>
        <taxon>Arthropoda</taxon>
        <taxon>Crustacea</taxon>
        <taxon>Multicrustacea</taxon>
        <taxon>Hexanauplia</taxon>
        <taxon>Copepoda</taxon>
        <taxon>Siphonostomatoida</taxon>
        <taxon>Caligidae</taxon>
        <taxon>Lepeophtheirus</taxon>
    </lineage>
</organism>
<reference evidence="1" key="1">
    <citation type="submission" date="2014-05" db="EMBL/GenBank/DDBJ databases">
        <authorList>
            <person name="Chronopoulou M."/>
        </authorList>
    </citation>
    <scope>NUCLEOTIDE SEQUENCE</scope>
    <source>
        <tissue evidence="1">Whole organism</tissue>
    </source>
</reference>
<dbReference type="AlphaFoldDB" id="A0A0K2T127"/>
<dbReference type="EMBL" id="HACA01001941">
    <property type="protein sequence ID" value="CDW19302.1"/>
    <property type="molecule type" value="Transcribed_RNA"/>
</dbReference>
<proteinExistence type="predicted"/>
<protein>
    <submittedName>
        <fullName evidence="1">Uncharacterized protein</fullName>
    </submittedName>
</protein>